<keyword evidence="8" id="KW-0233">DNA recombination</keyword>
<evidence type="ECO:0000313" key="12">
    <source>
        <dbReference type="EMBL" id="CAB3372389.1"/>
    </source>
</evidence>
<organism evidence="12 13">
    <name type="scientific">Cloeon dipterum</name>
    <dbReference type="NCBI Taxonomy" id="197152"/>
    <lineage>
        <taxon>Eukaryota</taxon>
        <taxon>Metazoa</taxon>
        <taxon>Ecdysozoa</taxon>
        <taxon>Arthropoda</taxon>
        <taxon>Hexapoda</taxon>
        <taxon>Insecta</taxon>
        <taxon>Pterygota</taxon>
        <taxon>Palaeoptera</taxon>
        <taxon>Ephemeroptera</taxon>
        <taxon>Pisciforma</taxon>
        <taxon>Baetidae</taxon>
        <taxon>Cloeon</taxon>
    </lineage>
</organism>
<accession>A0A8S1CR15</accession>
<evidence type="ECO:0000256" key="2">
    <source>
        <dbReference type="ARBA" id="ARBA00022741"/>
    </source>
</evidence>
<dbReference type="GO" id="GO:0006310">
    <property type="term" value="P:DNA recombination"/>
    <property type="evidence" value="ECO:0007669"/>
    <property type="project" value="UniProtKB-KW"/>
</dbReference>
<dbReference type="InterPro" id="IPR036465">
    <property type="entry name" value="vWFA_dom_sf"/>
</dbReference>
<dbReference type="Gene3D" id="1.10.1600.10">
    <property type="match status" value="1"/>
</dbReference>
<evidence type="ECO:0000256" key="1">
    <source>
        <dbReference type="ARBA" id="ARBA00004123"/>
    </source>
</evidence>
<evidence type="ECO:0000256" key="8">
    <source>
        <dbReference type="ARBA" id="ARBA00023172"/>
    </source>
</evidence>
<protein>
    <recommendedName>
        <fullName evidence="11">Ku domain-containing protein</fullName>
    </recommendedName>
</protein>
<dbReference type="Gene3D" id="1.25.40.240">
    <property type="entry name" value="Ku, C-terminal domain"/>
    <property type="match status" value="1"/>
</dbReference>
<keyword evidence="5" id="KW-0347">Helicase</keyword>
<comment type="subcellular location">
    <subcellularLocation>
        <location evidence="1">Nucleus</location>
    </subcellularLocation>
</comment>
<dbReference type="Proteomes" id="UP000494165">
    <property type="component" value="Unassembled WGS sequence"/>
</dbReference>
<dbReference type="GO" id="GO:0004386">
    <property type="term" value="F:helicase activity"/>
    <property type="evidence" value="ECO:0007669"/>
    <property type="project" value="UniProtKB-KW"/>
</dbReference>
<reference evidence="12 13" key="1">
    <citation type="submission" date="2020-04" db="EMBL/GenBank/DDBJ databases">
        <authorList>
            <person name="Alioto T."/>
            <person name="Alioto T."/>
            <person name="Gomez Garrido J."/>
        </authorList>
    </citation>
    <scope>NUCLEOTIDE SEQUENCE [LARGE SCALE GENOMIC DNA]</scope>
</reference>
<evidence type="ECO:0000256" key="3">
    <source>
        <dbReference type="ARBA" id="ARBA00022763"/>
    </source>
</evidence>
<dbReference type="GO" id="GO:0003690">
    <property type="term" value="F:double-stranded DNA binding"/>
    <property type="evidence" value="ECO:0007669"/>
    <property type="project" value="TreeGrafter"/>
</dbReference>
<dbReference type="SMART" id="SM00559">
    <property type="entry name" value="Ku78"/>
    <property type="match status" value="1"/>
</dbReference>
<gene>
    <name evidence="12" type="ORF">CLODIP_2_CD10166</name>
</gene>
<evidence type="ECO:0000256" key="10">
    <source>
        <dbReference type="ARBA" id="ARBA00023242"/>
    </source>
</evidence>
<comment type="caution">
    <text evidence="12">The sequence shown here is derived from an EMBL/GenBank/DDBJ whole genome shotgun (WGS) entry which is preliminary data.</text>
</comment>
<keyword evidence="2" id="KW-0547">Nucleotide-binding</keyword>
<dbReference type="GO" id="GO:0006303">
    <property type="term" value="P:double-strand break repair via nonhomologous end joining"/>
    <property type="evidence" value="ECO:0007669"/>
    <property type="project" value="InterPro"/>
</dbReference>
<dbReference type="SUPFAM" id="SSF53300">
    <property type="entry name" value="vWA-like"/>
    <property type="match status" value="1"/>
</dbReference>
<dbReference type="InterPro" id="IPR014893">
    <property type="entry name" value="Ku_PK_bind"/>
</dbReference>
<dbReference type="GO" id="GO:0042162">
    <property type="term" value="F:telomeric DNA binding"/>
    <property type="evidence" value="ECO:0007669"/>
    <property type="project" value="TreeGrafter"/>
</dbReference>
<keyword evidence="9" id="KW-0234">DNA repair</keyword>
<evidence type="ECO:0000256" key="7">
    <source>
        <dbReference type="ARBA" id="ARBA00023125"/>
    </source>
</evidence>
<dbReference type="EMBL" id="CADEPI010000072">
    <property type="protein sequence ID" value="CAB3372389.1"/>
    <property type="molecule type" value="Genomic_DNA"/>
</dbReference>
<name>A0A8S1CR15_9INSE</name>
<dbReference type="GO" id="GO:0000723">
    <property type="term" value="P:telomere maintenance"/>
    <property type="evidence" value="ECO:0007669"/>
    <property type="project" value="TreeGrafter"/>
</dbReference>
<dbReference type="SUPFAM" id="SSF100939">
    <property type="entry name" value="SPOC domain-like"/>
    <property type="match status" value="1"/>
</dbReference>
<sequence length="720" mass="80898">MSRNKPNLVFIIWDIGHKSNAVAPDGQSYFDLQKKCINKIISAKVLFEPKDQVALLKYATIETEHPGDMDTFPNIHFQCDFDTDKIKIMDAVDATAPTDIEQEFLGAFCVALTVLKDRVSSVQQSTSKSSKAKASAPYESLKIILLSRLVGEYTNAETKSITKHLKKIKGLDCSLFVIGPTKKPELEELEEEENLDYFAQYPDSFNADTALSIIFKYVNGVYWCHDEALLNLSSTTSKKVSPRNSKILLELGTDFKIKVQYFNEVCEEPRLEFKVLNSADITKKTSFDRAYSAKGGKRKIVEEEEVIKGFKFGTSIIPFSEEDKSAMEYKSGLPCLKILGFCKKRDIPPIMHIGNTTVNVFPVQNDQASIVAFKALVHTMHQMGRVAVVRRVVMNNGKLTLAALMPRILPDDERLICVELPFANDVTSYKFPRSKPQVSEEQLKAVRDLVQNMNLMDAAADGNEAFQARSTPNPIKIYANELVIQKHRSPDSPVDPPSKFIVSLLEPPKVIAKRAGEMEERLKDVFNIAQVRASSAKFKFPRTPKANTKTMQSEDDILEDQSSQDNVNNIAQSEAAQPGHVKIVQVGSVTPAEDFLALVQQGVPLIDICQQCQTIILQLAVRAQNDLHKPLTAVRVMRQACAKDNPLPYNEWLPQFRNELSERNKLGLWLLIMDENLGPITVEENPQAVMKRDEAVRFLAEPPKDQESQKMDIDSLLEDM</sequence>
<dbReference type="Gene3D" id="3.40.50.410">
    <property type="entry name" value="von Willebrand factor, type A domain"/>
    <property type="match status" value="1"/>
</dbReference>
<evidence type="ECO:0000256" key="5">
    <source>
        <dbReference type="ARBA" id="ARBA00022806"/>
    </source>
</evidence>
<evidence type="ECO:0000256" key="6">
    <source>
        <dbReference type="ARBA" id="ARBA00022840"/>
    </source>
</evidence>
<feature type="domain" description="Ku" evidence="11">
    <location>
        <begin position="298"/>
        <end position="437"/>
    </location>
</feature>
<dbReference type="SUPFAM" id="SSF101420">
    <property type="entry name" value="C-terminal domain of Ku80"/>
    <property type="match status" value="1"/>
</dbReference>
<evidence type="ECO:0000259" key="11">
    <source>
        <dbReference type="SMART" id="SM00559"/>
    </source>
</evidence>
<evidence type="ECO:0000256" key="4">
    <source>
        <dbReference type="ARBA" id="ARBA00022801"/>
    </source>
</evidence>
<dbReference type="GO" id="GO:0016787">
    <property type="term" value="F:hydrolase activity"/>
    <property type="evidence" value="ECO:0007669"/>
    <property type="project" value="UniProtKB-KW"/>
</dbReference>
<keyword evidence="7" id="KW-0238">DNA-binding</keyword>
<keyword evidence="10" id="KW-0539">Nucleus</keyword>
<keyword evidence="4" id="KW-0378">Hydrolase</keyword>
<dbReference type="InterPro" id="IPR016194">
    <property type="entry name" value="SPOC-like_C_dom_sf"/>
</dbReference>
<dbReference type="Gene3D" id="2.40.290.10">
    <property type="match status" value="1"/>
</dbReference>
<dbReference type="GO" id="GO:0043564">
    <property type="term" value="C:Ku70:Ku80 complex"/>
    <property type="evidence" value="ECO:0007669"/>
    <property type="project" value="TreeGrafter"/>
</dbReference>
<dbReference type="InterPro" id="IPR036494">
    <property type="entry name" value="Ku_C_sf"/>
</dbReference>
<dbReference type="OrthoDB" id="30826at2759"/>
<evidence type="ECO:0000313" key="13">
    <source>
        <dbReference type="Proteomes" id="UP000494165"/>
    </source>
</evidence>
<evidence type="ECO:0000256" key="9">
    <source>
        <dbReference type="ARBA" id="ARBA00023204"/>
    </source>
</evidence>
<dbReference type="GO" id="GO:0005524">
    <property type="term" value="F:ATP binding"/>
    <property type="evidence" value="ECO:0007669"/>
    <property type="project" value="UniProtKB-KW"/>
</dbReference>
<keyword evidence="3" id="KW-0227">DNA damage</keyword>
<proteinExistence type="predicted"/>
<dbReference type="InterPro" id="IPR006164">
    <property type="entry name" value="DNA_bd_Ku70/Ku80"/>
</dbReference>
<dbReference type="Pfam" id="PF08785">
    <property type="entry name" value="Ku_PK_bind"/>
    <property type="match status" value="1"/>
</dbReference>
<keyword evidence="6" id="KW-0067">ATP-binding</keyword>
<dbReference type="AlphaFoldDB" id="A0A8S1CR15"/>
<keyword evidence="13" id="KW-1185">Reference proteome</keyword>
<dbReference type="Pfam" id="PF02735">
    <property type="entry name" value="Ku"/>
    <property type="match status" value="1"/>
</dbReference>
<dbReference type="PANTHER" id="PTHR12604:SF4">
    <property type="entry name" value="X-RAY REPAIR CROSS-COMPLEMENTING PROTEIN 5"/>
    <property type="match status" value="1"/>
</dbReference>
<dbReference type="PANTHER" id="PTHR12604">
    <property type="entry name" value="KU AUTOANTIGEN DNA HELICASE"/>
    <property type="match status" value="1"/>
</dbReference>